<dbReference type="EMBL" id="JANPWB010000003">
    <property type="protein sequence ID" value="KAJ1203590.1"/>
    <property type="molecule type" value="Genomic_DNA"/>
</dbReference>
<keyword evidence="2" id="KW-1185">Reference proteome</keyword>
<comment type="caution">
    <text evidence="1">The sequence shown here is derived from an EMBL/GenBank/DDBJ whole genome shotgun (WGS) entry which is preliminary data.</text>
</comment>
<evidence type="ECO:0000313" key="2">
    <source>
        <dbReference type="Proteomes" id="UP001066276"/>
    </source>
</evidence>
<reference evidence="1" key="1">
    <citation type="journal article" date="2022" name="bioRxiv">
        <title>Sequencing and chromosome-scale assembly of the giantPleurodeles waltlgenome.</title>
        <authorList>
            <person name="Brown T."/>
            <person name="Elewa A."/>
            <person name="Iarovenko S."/>
            <person name="Subramanian E."/>
            <person name="Araus A.J."/>
            <person name="Petzold A."/>
            <person name="Susuki M."/>
            <person name="Suzuki K.-i.T."/>
            <person name="Hayashi T."/>
            <person name="Toyoda A."/>
            <person name="Oliveira C."/>
            <person name="Osipova E."/>
            <person name="Leigh N.D."/>
            <person name="Simon A."/>
            <person name="Yun M.H."/>
        </authorList>
    </citation>
    <scope>NUCLEOTIDE SEQUENCE</scope>
    <source>
        <strain evidence="1">20211129_DDA</strain>
        <tissue evidence="1">Liver</tissue>
    </source>
</reference>
<dbReference type="Proteomes" id="UP001066276">
    <property type="component" value="Chromosome 2_1"/>
</dbReference>
<organism evidence="1 2">
    <name type="scientific">Pleurodeles waltl</name>
    <name type="common">Iberian ribbed newt</name>
    <dbReference type="NCBI Taxonomy" id="8319"/>
    <lineage>
        <taxon>Eukaryota</taxon>
        <taxon>Metazoa</taxon>
        <taxon>Chordata</taxon>
        <taxon>Craniata</taxon>
        <taxon>Vertebrata</taxon>
        <taxon>Euteleostomi</taxon>
        <taxon>Amphibia</taxon>
        <taxon>Batrachia</taxon>
        <taxon>Caudata</taxon>
        <taxon>Salamandroidea</taxon>
        <taxon>Salamandridae</taxon>
        <taxon>Pleurodelinae</taxon>
        <taxon>Pleurodeles</taxon>
    </lineage>
</organism>
<accession>A0AAV7VSC8</accession>
<protein>
    <submittedName>
        <fullName evidence="1">Uncharacterized protein</fullName>
    </submittedName>
</protein>
<sequence length="99" mass="11173">MVGRLEGFASWNLTGISTLRDVWRGDVLITWKAMQADYERAPNKIFRYHQLKHALEKGKLLEKALLLEDRLLTKPLLTEGRATKCRGAEIGHGNRATAG</sequence>
<gene>
    <name evidence="1" type="ORF">NDU88_007375</name>
</gene>
<proteinExistence type="predicted"/>
<evidence type="ECO:0000313" key="1">
    <source>
        <dbReference type="EMBL" id="KAJ1203590.1"/>
    </source>
</evidence>
<dbReference type="AlphaFoldDB" id="A0AAV7VSC8"/>
<name>A0AAV7VSC8_PLEWA</name>